<gene>
    <name evidence="1" type="ORF">BO95DRAFT_517494</name>
</gene>
<evidence type="ECO:0000313" key="1">
    <source>
        <dbReference type="EMBL" id="RAH41963.1"/>
    </source>
</evidence>
<dbReference type="EMBL" id="KZ825380">
    <property type="protein sequence ID" value="RAH41963.1"/>
    <property type="molecule type" value="Genomic_DNA"/>
</dbReference>
<reference evidence="1" key="1">
    <citation type="submission" date="2018-02" db="EMBL/GenBank/DDBJ databases">
        <title>The genomes of Aspergillus section Nigri reveals drivers in fungal speciation.</title>
        <authorList>
            <consortium name="DOE Joint Genome Institute"/>
            <person name="Vesth T.C."/>
            <person name="Nybo J."/>
            <person name="Theobald S."/>
            <person name="Brandl J."/>
            <person name="Frisvad J.C."/>
            <person name="Nielsen K.F."/>
            <person name="Lyhne E.K."/>
            <person name="Kogle M.E."/>
            <person name="Kuo A."/>
            <person name="Riley R."/>
            <person name="Clum A."/>
            <person name="Nolan M."/>
            <person name="Lipzen A."/>
            <person name="Salamov A."/>
            <person name="Henrissat B."/>
            <person name="Wiebenga A."/>
            <person name="De vries R.P."/>
            <person name="Grigoriev I.V."/>
            <person name="Mortensen U.H."/>
            <person name="Andersen M.R."/>
            <person name="Baker S.E."/>
        </authorList>
    </citation>
    <scope>NUCLEOTIDE SEQUENCE</scope>
    <source>
        <strain evidence="1">CBS 621.78</strain>
    </source>
</reference>
<dbReference type="Proteomes" id="UP000249057">
    <property type="component" value="Unassembled WGS sequence"/>
</dbReference>
<keyword evidence="2" id="KW-1185">Reference proteome</keyword>
<organism evidence="1 2">
    <name type="scientific">Aspergillus brunneoviolaceus CBS 621.78</name>
    <dbReference type="NCBI Taxonomy" id="1450534"/>
    <lineage>
        <taxon>Eukaryota</taxon>
        <taxon>Fungi</taxon>
        <taxon>Dikarya</taxon>
        <taxon>Ascomycota</taxon>
        <taxon>Pezizomycotina</taxon>
        <taxon>Eurotiomycetes</taxon>
        <taxon>Eurotiomycetidae</taxon>
        <taxon>Eurotiales</taxon>
        <taxon>Aspergillaceae</taxon>
        <taxon>Aspergillus</taxon>
        <taxon>Aspergillus subgen. Circumdati</taxon>
    </lineage>
</organism>
<accession>A0ACD1FYC3</accession>
<proteinExistence type="predicted"/>
<evidence type="ECO:0000313" key="2">
    <source>
        <dbReference type="Proteomes" id="UP000249057"/>
    </source>
</evidence>
<sequence length="420" mass="45821">MPHQQMPASYPGDTCTMTTSTDEFVFADSAYESDSASQGSNKHTRGATRARFCPDKTTWTGCLWRLLTCIVSVLFSLLWLLLCKNQLAPQSWNSSRPQIVLNRETSRRILTPVFLLLAASQAGQGEILTGRVTVCEEFGVDLARILNEYNQLPIPLDTTHQLCVQIDAVLRTLGRSKNKIAYTLATAILVKSTCSLLHLDQCWDVAGLLSSIVAILLAAAADYSAMDEATAAELVDMHPTTYKDIMAHALRDRGLGYSSILPVAVPCTSNGGGSGVLSADDKLEEFVIQDFVASGTTAAVQNIHVTWYRNSRTVVRLLPPGQQDTRTTSGEAQAFRFFDGVGYLVSFGTGYLAELSIEEEDEMVGGIVRAWEEGMFMEERMVLGVSSIEKGVEYVSLYVDVDVAAEDEAVEIKGALDGFL</sequence>
<protein>
    <submittedName>
        <fullName evidence="1">Uncharacterized protein</fullName>
    </submittedName>
</protein>
<name>A0ACD1FYC3_9EURO</name>